<evidence type="ECO:0000256" key="4">
    <source>
        <dbReference type="SAM" id="MobiDB-lite"/>
    </source>
</evidence>
<dbReference type="Proteomes" id="UP000663861">
    <property type="component" value="Unassembled WGS sequence"/>
</dbReference>
<dbReference type="Pfam" id="PF00536">
    <property type="entry name" value="SAM_1"/>
    <property type="match status" value="1"/>
</dbReference>
<dbReference type="Gene3D" id="2.30.30.40">
    <property type="entry name" value="SH3 Domains"/>
    <property type="match status" value="2"/>
</dbReference>
<dbReference type="InterPro" id="IPR000159">
    <property type="entry name" value="RA_dom"/>
</dbReference>
<dbReference type="InterPro" id="IPR036028">
    <property type="entry name" value="SH3-like_dom_sf"/>
</dbReference>
<feature type="domain" description="SH3" evidence="5">
    <location>
        <begin position="466"/>
        <end position="534"/>
    </location>
</feature>
<feature type="domain" description="SAM" evidence="6">
    <location>
        <begin position="15"/>
        <end position="78"/>
    </location>
</feature>
<feature type="domain" description="SH3" evidence="5">
    <location>
        <begin position="566"/>
        <end position="626"/>
    </location>
</feature>
<feature type="compositionally biased region" description="Polar residues" evidence="4">
    <location>
        <begin position="216"/>
        <end position="225"/>
    </location>
</feature>
<proteinExistence type="predicted"/>
<dbReference type="InterPro" id="IPR013761">
    <property type="entry name" value="SAM/pointed_sf"/>
</dbReference>
<dbReference type="PROSITE" id="PS50200">
    <property type="entry name" value="RA"/>
    <property type="match status" value="1"/>
</dbReference>
<feature type="compositionally biased region" description="Basic and acidic residues" evidence="4">
    <location>
        <begin position="253"/>
        <end position="263"/>
    </location>
</feature>
<feature type="domain" description="Ras-associating" evidence="7">
    <location>
        <begin position="263"/>
        <end position="340"/>
    </location>
</feature>
<evidence type="ECO:0000256" key="1">
    <source>
        <dbReference type="ARBA" id="ARBA00022443"/>
    </source>
</evidence>
<dbReference type="InterPro" id="IPR001452">
    <property type="entry name" value="SH3_domain"/>
</dbReference>
<sequence>MADSARHSRISIATWSEKDVQDWMEDLGYPQYKEQIEQHRISGYVLGLMDHEHLKDIGVRSVGQRLAILKAVYQLKVAYDIPIEPDGYIPPSEVVDELANEAITMQKLWTMVGDQNERIRRLESENQRLQDTMQVCMEELATVSRAHLQAGEISIRKQPSFRWAPQARPAQSPTRPTPEPVHESPRHSPRIPEADPATPSARQPKPQPSLGDISLAGSTLASSSIHAERPHALSRNASSASITANIANPNGGKDSKPPSRDGEQNPYKSFKVTLDDPCWKVLPAALKKYRISDDWQNYAMFICYGNTDRCLSYDEKPLLLFQRLKDANKNPVFTLRHIKDIRSPIAVAQQKQATRSAQRRESPDAAAAQNQSLSQGDNRRAQNRLASPNLPSYKRDTRLHQPSVLQPISARAAAATANAAAATPPLATANAPAPHWPETDPDRPRTGGDPSATPQLEGREGVIYATTKSYAIAIYPYLAELDDEFDVSVHDAFIIIGRAKGWWVVQRDPTGTGVHDETAKHSWVPAGCLLETSIPPAVAVSEATRQPVSDYGATEYRPIMPVHLASTSFAGIALRTYHVKGDEELEVQKDEYVRVFKRYNHWSYAVKESNGERGWVPSWYIGKVSGASPATPNTSALTNGNGNAYDGMPDTANDRLHVNGHHASPLTSPAFVTATAGRA</sequence>
<organism evidence="8 9">
    <name type="scientific">Rhizoctonia solani</name>
    <dbReference type="NCBI Taxonomy" id="456999"/>
    <lineage>
        <taxon>Eukaryota</taxon>
        <taxon>Fungi</taxon>
        <taxon>Dikarya</taxon>
        <taxon>Basidiomycota</taxon>
        <taxon>Agaricomycotina</taxon>
        <taxon>Agaricomycetes</taxon>
        <taxon>Cantharellales</taxon>
        <taxon>Ceratobasidiaceae</taxon>
        <taxon>Rhizoctonia</taxon>
    </lineage>
</organism>
<dbReference type="PANTHER" id="PTHR46829:SF1">
    <property type="entry name" value="STERILE ALPHA MOTIF DOMAIN-CONTAINING PROTEIN 15"/>
    <property type="match status" value="1"/>
</dbReference>
<dbReference type="AlphaFoldDB" id="A0A8H2X0P6"/>
<feature type="compositionally biased region" description="Basic and acidic residues" evidence="4">
    <location>
        <begin position="180"/>
        <end position="193"/>
    </location>
</feature>
<dbReference type="CDD" id="cd01786">
    <property type="entry name" value="RA_STE50"/>
    <property type="match status" value="1"/>
</dbReference>
<feature type="region of interest" description="Disordered" evidence="4">
    <location>
        <begin position="416"/>
        <end position="460"/>
    </location>
</feature>
<evidence type="ECO:0000256" key="2">
    <source>
        <dbReference type="PROSITE-ProRule" id="PRU00192"/>
    </source>
</evidence>
<protein>
    <recommendedName>
        <fullName evidence="10">Protein kinase regulator</fullName>
    </recommendedName>
</protein>
<dbReference type="PROSITE" id="PS50002">
    <property type="entry name" value="SH3"/>
    <property type="match status" value="2"/>
</dbReference>
<evidence type="ECO:0000313" key="9">
    <source>
        <dbReference type="Proteomes" id="UP000663861"/>
    </source>
</evidence>
<dbReference type="SMART" id="SM00314">
    <property type="entry name" value="RA"/>
    <property type="match status" value="1"/>
</dbReference>
<feature type="compositionally biased region" description="Low complexity" evidence="4">
    <location>
        <begin position="416"/>
        <end position="433"/>
    </location>
</feature>
<feature type="region of interest" description="Disordered" evidence="4">
    <location>
        <begin position="347"/>
        <end position="398"/>
    </location>
</feature>
<name>A0A8H2X0P6_9AGAM</name>
<evidence type="ECO:0000259" key="6">
    <source>
        <dbReference type="PROSITE" id="PS50105"/>
    </source>
</evidence>
<dbReference type="SMART" id="SM00454">
    <property type="entry name" value="SAM"/>
    <property type="match status" value="1"/>
</dbReference>
<evidence type="ECO:0008006" key="10">
    <source>
        <dbReference type="Google" id="ProtNLM"/>
    </source>
</evidence>
<evidence type="ECO:0000256" key="3">
    <source>
        <dbReference type="SAM" id="Coils"/>
    </source>
</evidence>
<keyword evidence="1 2" id="KW-0728">SH3 domain</keyword>
<dbReference type="SUPFAM" id="SSF50044">
    <property type="entry name" value="SH3-domain"/>
    <property type="match status" value="2"/>
</dbReference>
<dbReference type="InterPro" id="IPR001660">
    <property type="entry name" value="SAM"/>
</dbReference>
<comment type="caution">
    <text evidence="8">The sequence shown here is derived from an EMBL/GenBank/DDBJ whole genome shotgun (WGS) entry which is preliminary data.</text>
</comment>
<evidence type="ECO:0000313" key="8">
    <source>
        <dbReference type="EMBL" id="CAE6413118.1"/>
    </source>
</evidence>
<dbReference type="InterPro" id="IPR029071">
    <property type="entry name" value="Ubiquitin-like_domsf"/>
</dbReference>
<dbReference type="Gene3D" id="1.10.150.50">
    <property type="entry name" value="Transcription Factor, Ets-1"/>
    <property type="match status" value="1"/>
</dbReference>
<dbReference type="SUPFAM" id="SSF47769">
    <property type="entry name" value="SAM/Pointed domain"/>
    <property type="match status" value="1"/>
</dbReference>
<dbReference type="PROSITE" id="PS50105">
    <property type="entry name" value="SAM_DOMAIN"/>
    <property type="match status" value="1"/>
</dbReference>
<dbReference type="Pfam" id="PF00788">
    <property type="entry name" value="RA"/>
    <property type="match status" value="1"/>
</dbReference>
<feature type="region of interest" description="Disordered" evidence="4">
    <location>
        <begin position="157"/>
        <end position="269"/>
    </location>
</feature>
<dbReference type="SUPFAM" id="SSF54236">
    <property type="entry name" value="Ubiquitin-like"/>
    <property type="match status" value="1"/>
</dbReference>
<accession>A0A8H2X0P6</accession>
<dbReference type="Gene3D" id="3.10.20.90">
    <property type="entry name" value="Phosphatidylinositol 3-kinase Catalytic Subunit, Chain A, domain 1"/>
    <property type="match status" value="1"/>
</dbReference>
<dbReference type="GO" id="GO:0007165">
    <property type="term" value="P:signal transduction"/>
    <property type="evidence" value="ECO:0007669"/>
    <property type="project" value="InterPro"/>
</dbReference>
<reference evidence="8" key="1">
    <citation type="submission" date="2021-01" db="EMBL/GenBank/DDBJ databases">
        <authorList>
            <person name="Kaushik A."/>
        </authorList>
    </citation>
    <scope>NUCLEOTIDE SEQUENCE</scope>
    <source>
        <strain evidence="8">AG4-RS23</strain>
    </source>
</reference>
<dbReference type="Pfam" id="PF07653">
    <property type="entry name" value="SH3_2"/>
    <property type="match status" value="1"/>
</dbReference>
<keyword evidence="3" id="KW-0175">Coiled coil</keyword>
<gene>
    <name evidence="8" type="ORF">RDB_LOCUS3591</name>
</gene>
<feature type="compositionally biased region" description="Low complexity" evidence="4">
    <location>
        <begin position="234"/>
        <end position="250"/>
    </location>
</feature>
<dbReference type="PANTHER" id="PTHR46829">
    <property type="entry name" value="STERILE ALPHA MOTIF DOMAIN-CONTAINING PROTEIN 15"/>
    <property type="match status" value="1"/>
</dbReference>
<dbReference type="EMBL" id="CAJMWY010000058">
    <property type="protein sequence ID" value="CAE6413118.1"/>
    <property type="molecule type" value="Genomic_DNA"/>
</dbReference>
<dbReference type="SMART" id="SM00326">
    <property type="entry name" value="SH3"/>
    <property type="match status" value="2"/>
</dbReference>
<evidence type="ECO:0000259" key="7">
    <source>
        <dbReference type="PROSITE" id="PS50200"/>
    </source>
</evidence>
<feature type="coiled-coil region" evidence="3">
    <location>
        <begin position="112"/>
        <end position="139"/>
    </location>
</feature>
<evidence type="ECO:0000259" key="5">
    <source>
        <dbReference type="PROSITE" id="PS50002"/>
    </source>
</evidence>
<feature type="compositionally biased region" description="Basic and acidic residues" evidence="4">
    <location>
        <begin position="437"/>
        <end position="446"/>
    </location>
</feature>